<dbReference type="InterPro" id="IPR029063">
    <property type="entry name" value="SAM-dependent_MTases_sf"/>
</dbReference>
<dbReference type="InterPro" id="IPR022642">
    <property type="entry name" value="CheR_C"/>
</dbReference>
<accession>A0ABQ3B7H0</accession>
<evidence type="ECO:0000256" key="1">
    <source>
        <dbReference type="ARBA" id="ARBA00001541"/>
    </source>
</evidence>
<dbReference type="EC" id="2.1.1.80" evidence="2"/>
<keyword evidence="3 7" id="KW-0489">Methyltransferase</keyword>
<dbReference type="SMART" id="SM00138">
    <property type="entry name" value="MeTrc"/>
    <property type="match status" value="1"/>
</dbReference>
<dbReference type="PRINTS" id="PR00996">
    <property type="entry name" value="CHERMTFRASE"/>
</dbReference>
<evidence type="ECO:0000313" key="8">
    <source>
        <dbReference type="Proteomes" id="UP000619761"/>
    </source>
</evidence>
<evidence type="ECO:0000256" key="4">
    <source>
        <dbReference type="ARBA" id="ARBA00022679"/>
    </source>
</evidence>
<dbReference type="SUPFAM" id="SSF53335">
    <property type="entry name" value="S-adenosyl-L-methionine-dependent methyltransferases"/>
    <property type="match status" value="1"/>
</dbReference>
<keyword evidence="5" id="KW-0949">S-adenosyl-L-methionine</keyword>
<feature type="domain" description="CheR-type methyltransferase" evidence="6">
    <location>
        <begin position="4"/>
        <end position="282"/>
    </location>
</feature>
<dbReference type="InterPro" id="IPR050903">
    <property type="entry name" value="Bact_Chemotaxis_MeTrfase"/>
</dbReference>
<evidence type="ECO:0000259" key="6">
    <source>
        <dbReference type="PROSITE" id="PS50123"/>
    </source>
</evidence>
<dbReference type="Pfam" id="PF03705">
    <property type="entry name" value="CheR_N"/>
    <property type="match status" value="1"/>
</dbReference>
<dbReference type="CDD" id="cd02440">
    <property type="entry name" value="AdoMet_MTases"/>
    <property type="match status" value="1"/>
</dbReference>
<dbReference type="GO" id="GO:0032259">
    <property type="term" value="P:methylation"/>
    <property type="evidence" value="ECO:0007669"/>
    <property type="project" value="UniProtKB-KW"/>
</dbReference>
<dbReference type="InterPro" id="IPR036804">
    <property type="entry name" value="CheR_N_sf"/>
</dbReference>
<comment type="catalytic activity">
    <reaction evidence="1">
        <text>L-glutamyl-[protein] + S-adenosyl-L-methionine = [protein]-L-glutamate 5-O-methyl ester + S-adenosyl-L-homocysteine</text>
        <dbReference type="Rhea" id="RHEA:24452"/>
        <dbReference type="Rhea" id="RHEA-COMP:10208"/>
        <dbReference type="Rhea" id="RHEA-COMP:10311"/>
        <dbReference type="ChEBI" id="CHEBI:29973"/>
        <dbReference type="ChEBI" id="CHEBI:57856"/>
        <dbReference type="ChEBI" id="CHEBI:59789"/>
        <dbReference type="ChEBI" id="CHEBI:82795"/>
        <dbReference type="EC" id="2.1.1.80"/>
    </reaction>
</comment>
<dbReference type="RefSeq" id="WP_189419957.1">
    <property type="nucleotide sequence ID" value="NZ_BMYZ01000003.1"/>
</dbReference>
<name>A0ABQ3B7H0_9GAMM</name>
<dbReference type="InterPro" id="IPR022641">
    <property type="entry name" value="CheR_N"/>
</dbReference>
<evidence type="ECO:0000313" key="7">
    <source>
        <dbReference type="EMBL" id="GGY82612.1"/>
    </source>
</evidence>
<dbReference type="Gene3D" id="3.40.50.150">
    <property type="entry name" value="Vaccinia Virus protein VP39"/>
    <property type="match status" value="1"/>
</dbReference>
<protein>
    <recommendedName>
        <fullName evidence="2">protein-glutamate O-methyltransferase</fullName>
        <ecNumber evidence="2">2.1.1.80</ecNumber>
    </recommendedName>
</protein>
<keyword evidence="8" id="KW-1185">Reference proteome</keyword>
<dbReference type="Gene3D" id="1.10.155.10">
    <property type="entry name" value="Chemotaxis receptor methyltransferase CheR, N-terminal domain"/>
    <property type="match status" value="1"/>
</dbReference>
<gene>
    <name evidence="7" type="primary">pilK</name>
    <name evidence="7" type="ORF">GCM10011613_29310</name>
</gene>
<sequence>MGWSLRTLPTLTLEQFAQWCKLLEERTGMQLVPQHKALLESQISSRMRELGLDDYDRYYQQVTNGAAGMLEWTVIIDRIAVKETSFFRHRPSLEYVRNYLQHKINNQSLAQSFDVWSVGCASGEEAYSLAMVINDCFELAALNPYYGITAFDLSMSALATARKGRYAKRKIETVKAEEFKRYTKQTTDGNYEIVSRLRERVCFTQANIINHSNLPGVKVDVIFCQNLLVYFRRWLRRDILNAFTDHLKPGGILVTGLGEVTEWEHPKMQRVSADEVQIYVHE</sequence>
<dbReference type="Pfam" id="PF01739">
    <property type="entry name" value="CheR"/>
    <property type="match status" value="1"/>
</dbReference>
<dbReference type="InterPro" id="IPR000780">
    <property type="entry name" value="CheR_MeTrfase"/>
</dbReference>
<reference evidence="8" key="1">
    <citation type="journal article" date="2019" name="Int. J. Syst. Evol. Microbiol.">
        <title>The Global Catalogue of Microorganisms (GCM) 10K type strain sequencing project: providing services to taxonomists for standard genome sequencing and annotation.</title>
        <authorList>
            <consortium name="The Broad Institute Genomics Platform"/>
            <consortium name="The Broad Institute Genome Sequencing Center for Infectious Disease"/>
            <person name="Wu L."/>
            <person name="Ma J."/>
        </authorList>
    </citation>
    <scope>NUCLEOTIDE SEQUENCE [LARGE SCALE GENOMIC DNA]</scope>
    <source>
        <strain evidence="8">KCTC 32239</strain>
    </source>
</reference>
<dbReference type="PANTHER" id="PTHR24422">
    <property type="entry name" value="CHEMOTAXIS PROTEIN METHYLTRANSFERASE"/>
    <property type="match status" value="1"/>
</dbReference>
<dbReference type="Proteomes" id="UP000619761">
    <property type="component" value="Unassembled WGS sequence"/>
</dbReference>
<evidence type="ECO:0000256" key="2">
    <source>
        <dbReference type="ARBA" id="ARBA00012534"/>
    </source>
</evidence>
<dbReference type="SUPFAM" id="SSF47757">
    <property type="entry name" value="Chemotaxis receptor methyltransferase CheR, N-terminal domain"/>
    <property type="match status" value="1"/>
</dbReference>
<dbReference type="EMBL" id="BMYZ01000003">
    <property type="protein sequence ID" value="GGY82612.1"/>
    <property type="molecule type" value="Genomic_DNA"/>
</dbReference>
<evidence type="ECO:0000256" key="5">
    <source>
        <dbReference type="ARBA" id="ARBA00022691"/>
    </source>
</evidence>
<comment type="caution">
    <text evidence="7">The sequence shown here is derived from an EMBL/GenBank/DDBJ whole genome shotgun (WGS) entry which is preliminary data.</text>
</comment>
<dbReference type="PROSITE" id="PS50123">
    <property type="entry name" value="CHER"/>
    <property type="match status" value="1"/>
</dbReference>
<dbReference type="PANTHER" id="PTHR24422:SF19">
    <property type="entry name" value="CHEMOTAXIS PROTEIN METHYLTRANSFERASE"/>
    <property type="match status" value="1"/>
</dbReference>
<dbReference type="GO" id="GO:0008168">
    <property type="term" value="F:methyltransferase activity"/>
    <property type="evidence" value="ECO:0007669"/>
    <property type="project" value="UniProtKB-KW"/>
</dbReference>
<keyword evidence="4" id="KW-0808">Transferase</keyword>
<organism evidence="7 8">
    <name type="scientific">Cellvibrio zantedeschiae</name>
    <dbReference type="NCBI Taxonomy" id="1237077"/>
    <lineage>
        <taxon>Bacteria</taxon>
        <taxon>Pseudomonadati</taxon>
        <taxon>Pseudomonadota</taxon>
        <taxon>Gammaproteobacteria</taxon>
        <taxon>Cellvibrionales</taxon>
        <taxon>Cellvibrionaceae</taxon>
        <taxon>Cellvibrio</taxon>
    </lineage>
</organism>
<evidence type="ECO:0000256" key="3">
    <source>
        <dbReference type="ARBA" id="ARBA00022603"/>
    </source>
</evidence>
<proteinExistence type="predicted"/>